<organism evidence="1 2">
    <name type="scientific">Bradyrhizobium iriomotense</name>
    <dbReference type="NCBI Taxonomy" id="441950"/>
    <lineage>
        <taxon>Bacteria</taxon>
        <taxon>Pseudomonadati</taxon>
        <taxon>Pseudomonadota</taxon>
        <taxon>Alphaproteobacteria</taxon>
        <taxon>Hyphomicrobiales</taxon>
        <taxon>Nitrobacteraceae</taxon>
        <taxon>Bradyrhizobium</taxon>
    </lineage>
</organism>
<protein>
    <submittedName>
        <fullName evidence="1">Uncharacterized protein</fullName>
    </submittedName>
</protein>
<proteinExistence type="predicted"/>
<keyword evidence="2" id="KW-1185">Reference proteome</keyword>
<accession>A0ABQ6B0D3</accession>
<evidence type="ECO:0000313" key="1">
    <source>
        <dbReference type="EMBL" id="GLR87852.1"/>
    </source>
</evidence>
<comment type="caution">
    <text evidence="1">The sequence shown here is derived from an EMBL/GenBank/DDBJ whole genome shotgun (WGS) entry which is preliminary data.</text>
</comment>
<dbReference type="Proteomes" id="UP001156905">
    <property type="component" value="Unassembled WGS sequence"/>
</dbReference>
<evidence type="ECO:0000313" key="2">
    <source>
        <dbReference type="Proteomes" id="UP001156905"/>
    </source>
</evidence>
<sequence>MKEGFGQPDDEFKEEFEDGAGQIIEDEVEQDLHAHSPSCRPIHRSSLELDVGISDAGQQQRALHLSGNTP</sequence>
<name>A0ABQ6B0D3_9BRAD</name>
<dbReference type="EMBL" id="BSOW01000016">
    <property type="protein sequence ID" value="GLR87852.1"/>
    <property type="molecule type" value="Genomic_DNA"/>
</dbReference>
<reference evidence="2" key="1">
    <citation type="journal article" date="2019" name="Int. J. Syst. Evol. Microbiol.">
        <title>The Global Catalogue of Microorganisms (GCM) 10K type strain sequencing project: providing services to taxonomists for standard genome sequencing and annotation.</title>
        <authorList>
            <consortium name="The Broad Institute Genomics Platform"/>
            <consortium name="The Broad Institute Genome Sequencing Center for Infectious Disease"/>
            <person name="Wu L."/>
            <person name="Ma J."/>
        </authorList>
    </citation>
    <scope>NUCLEOTIDE SEQUENCE [LARGE SCALE GENOMIC DNA]</scope>
    <source>
        <strain evidence="2">NBRC 102520</strain>
    </source>
</reference>
<gene>
    <name evidence="1" type="ORF">GCM10007857_45640</name>
</gene>